<evidence type="ECO:0000256" key="2">
    <source>
        <dbReference type="ARBA" id="ARBA00022679"/>
    </source>
</evidence>
<sequence>MSQKLENEYVHSVYSRLATYQNKEHRRSSPRVWPKVLKFVEEQSPGSIVIDVGCGEAKYTCPSVLMIGVDTCADVLIRRNRHSSPGLDLMLADALTIPIDFRDNTADAVLNVSVLHHLSTAKRRKTVVEVKCLRPGGQMLMYVWSFEQPNGTFPSQDLLVPCLQPSCKLFYFYTNIYTCTESYTSYSFFHTFLLFHFSYISYPFEHLVAVGVLILSSAKTQGEIKKNDIILVIYLLRSMPNLFS</sequence>
<accession>A0A0K0D9Q6</accession>
<reference evidence="4" key="1">
    <citation type="submission" date="2012-09" db="EMBL/GenBank/DDBJ databases">
        <authorList>
            <person name="Martin A.A."/>
        </authorList>
    </citation>
    <scope>NUCLEOTIDE SEQUENCE</scope>
</reference>
<dbReference type="CDD" id="cd02440">
    <property type="entry name" value="AdoMet_MTases"/>
    <property type="match status" value="1"/>
</dbReference>
<protein>
    <submittedName>
        <fullName evidence="5">Methyltransf_11 domain-containing protein</fullName>
    </submittedName>
</protein>
<dbReference type="PANTHER" id="PTHR13069">
    <property type="entry name" value="ALKYLATED DNA REPAIR PROTEIN ALKB HOMOLOG 8"/>
    <property type="match status" value="1"/>
</dbReference>
<dbReference type="GO" id="GO:0106335">
    <property type="term" value="F:tRNA (5-carboxymethyluridine(34)-5-O)-methyltransferase activity"/>
    <property type="evidence" value="ECO:0007669"/>
    <property type="project" value="TreeGrafter"/>
</dbReference>
<feature type="domain" description="Methyltransferase type 11" evidence="3">
    <location>
        <begin position="50"/>
        <end position="140"/>
    </location>
</feature>
<dbReference type="InterPro" id="IPR013216">
    <property type="entry name" value="Methyltransf_11"/>
</dbReference>
<keyword evidence="4" id="KW-1185">Reference proteome</keyword>
<dbReference type="Pfam" id="PF08241">
    <property type="entry name" value="Methyltransf_11"/>
    <property type="match status" value="1"/>
</dbReference>
<dbReference type="GO" id="GO:0005634">
    <property type="term" value="C:nucleus"/>
    <property type="evidence" value="ECO:0007669"/>
    <property type="project" value="TreeGrafter"/>
</dbReference>
<organism evidence="4 5">
    <name type="scientific">Angiostrongylus cantonensis</name>
    <name type="common">Rat lungworm</name>
    <dbReference type="NCBI Taxonomy" id="6313"/>
    <lineage>
        <taxon>Eukaryota</taxon>
        <taxon>Metazoa</taxon>
        <taxon>Ecdysozoa</taxon>
        <taxon>Nematoda</taxon>
        <taxon>Chromadorea</taxon>
        <taxon>Rhabditida</taxon>
        <taxon>Rhabditina</taxon>
        <taxon>Rhabditomorpha</taxon>
        <taxon>Strongyloidea</taxon>
        <taxon>Metastrongylidae</taxon>
        <taxon>Angiostrongylus</taxon>
    </lineage>
</organism>
<evidence type="ECO:0000313" key="5">
    <source>
        <dbReference type="WBParaSite" id="ACAC_0000688601-mRNA-1"/>
    </source>
</evidence>
<dbReference type="STRING" id="6313.A0A0K0D9Q6"/>
<dbReference type="Gene3D" id="3.40.50.150">
    <property type="entry name" value="Vaccinia Virus protein VP39"/>
    <property type="match status" value="1"/>
</dbReference>
<dbReference type="GO" id="GO:0005737">
    <property type="term" value="C:cytoplasm"/>
    <property type="evidence" value="ECO:0007669"/>
    <property type="project" value="TreeGrafter"/>
</dbReference>
<keyword evidence="2" id="KW-0808">Transferase</keyword>
<keyword evidence="1" id="KW-0489">Methyltransferase</keyword>
<evidence type="ECO:0000259" key="3">
    <source>
        <dbReference type="Pfam" id="PF08241"/>
    </source>
</evidence>
<dbReference type="PANTHER" id="PTHR13069:SF34">
    <property type="entry name" value="METHYLTRANSFERASE TYPE 11 DOMAIN-CONTAINING PROTEIN"/>
    <property type="match status" value="1"/>
</dbReference>
<dbReference type="WBParaSite" id="ACAC_0000688601-mRNA-1">
    <property type="protein sequence ID" value="ACAC_0000688601-mRNA-1"/>
    <property type="gene ID" value="ACAC_0000688601"/>
</dbReference>
<dbReference type="Proteomes" id="UP000035642">
    <property type="component" value="Unassembled WGS sequence"/>
</dbReference>
<reference evidence="5" key="2">
    <citation type="submission" date="2017-02" db="UniProtKB">
        <authorList>
            <consortium name="WormBaseParasite"/>
        </authorList>
    </citation>
    <scope>IDENTIFICATION</scope>
</reference>
<name>A0A0K0D9Q6_ANGCA</name>
<dbReference type="GO" id="GO:0000049">
    <property type="term" value="F:tRNA binding"/>
    <property type="evidence" value="ECO:0007669"/>
    <property type="project" value="TreeGrafter"/>
</dbReference>
<proteinExistence type="predicted"/>
<dbReference type="InterPro" id="IPR051422">
    <property type="entry name" value="AlkB_tRNA_MeTrf/Diox"/>
</dbReference>
<dbReference type="SUPFAM" id="SSF53335">
    <property type="entry name" value="S-adenosyl-L-methionine-dependent methyltransferases"/>
    <property type="match status" value="1"/>
</dbReference>
<dbReference type="GO" id="GO:0030488">
    <property type="term" value="P:tRNA methylation"/>
    <property type="evidence" value="ECO:0007669"/>
    <property type="project" value="TreeGrafter"/>
</dbReference>
<dbReference type="InterPro" id="IPR029063">
    <property type="entry name" value="SAM-dependent_MTases_sf"/>
</dbReference>
<dbReference type="GO" id="GO:0008757">
    <property type="term" value="F:S-adenosylmethionine-dependent methyltransferase activity"/>
    <property type="evidence" value="ECO:0007669"/>
    <property type="project" value="InterPro"/>
</dbReference>
<dbReference type="GO" id="GO:0002098">
    <property type="term" value="P:tRNA wobble uridine modification"/>
    <property type="evidence" value="ECO:0007669"/>
    <property type="project" value="TreeGrafter"/>
</dbReference>
<evidence type="ECO:0000256" key="1">
    <source>
        <dbReference type="ARBA" id="ARBA00022603"/>
    </source>
</evidence>
<evidence type="ECO:0000313" key="4">
    <source>
        <dbReference type="Proteomes" id="UP000035642"/>
    </source>
</evidence>
<dbReference type="AlphaFoldDB" id="A0A0K0D9Q6"/>